<feature type="transmembrane region" description="Helical" evidence="8">
    <location>
        <begin position="76"/>
        <end position="95"/>
    </location>
</feature>
<dbReference type="Pfam" id="PF07690">
    <property type="entry name" value="MFS_1"/>
    <property type="match status" value="1"/>
</dbReference>
<keyword evidence="7 8" id="KW-0472">Membrane</keyword>
<dbReference type="InterPro" id="IPR011701">
    <property type="entry name" value="MFS"/>
</dbReference>
<sequence length="400" mass="41945">MPLRPETFALTALLSMLTAMNPLSIDMYLPSLPILTQELGATPAEGQLTLSIFLAGFAVGQIFYGPLSDRYGRKPLLLAGLVIFAAASVICASVTSIEGLIAARFLQAVGGSGPVVLARSMVRDFYSGPRAGQELARMGVIMGVVPAGAPLLGGLLENLFGWRASFILIFVIACLLLGVVWAKLPETVREKRREPITLLSIFNGYRFLLLSAAYRGYVALTSIAFAGLFAYISASSFVLQGIYGLDEFHFALMFAMAVLGFVVGGFIGSKVVRKIGIDGAIRLGSWFLAAGGILMLLAVILGPGHPLEVTLPITIYLVGIGLVMPQALAGAMQPFPDRAGSASSLSGLLQMTTASIAGVGIGHVIGETVLPVALAIAGLGLLALVIERVSRRARADALII</sequence>
<protein>
    <recommendedName>
        <fullName evidence="8">Bcr/CflA family efflux transporter</fullName>
    </recommendedName>
</protein>
<dbReference type="PRINTS" id="PR01035">
    <property type="entry name" value="TCRTETA"/>
</dbReference>
<dbReference type="InterPro" id="IPR004812">
    <property type="entry name" value="Efflux_drug-R_Bcr/CmlA"/>
</dbReference>
<evidence type="ECO:0000256" key="4">
    <source>
        <dbReference type="ARBA" id="ARBA00022475"/>
    </source>
</evidence>
<dbReference type="AlphaFoldDB" id="A0A8J2VL80"/>
<feature type="transmembrane region" description="Helical" evidence="8">
    <location>
        <begin position="216"/>
        <end position="242"/>
    </location>
</feature>
<dbReference type="Proteomes" id="UP000602745">
    <property type="component" value="Unassembled WGS sequence"/>
</dbReference>
<dbReference type="CDD" id="cd17320">
    <property type="entry name" value="MFS_MdfA_MDR_like"/>
    <property type="match status" value="1"/>
</dbReference>
<feature type="transmembrane region" description="Helical" evidence="8">
    <location>
        <begin position="162"/>
        <end position="184"/>
    </location>
</feature>
<dbReference type="SUPFAM" id="SSF103473">
    <property type="entry name" value="MFS general substrate transporter"/>
    <property type="match status" value="1"/>
</dbReference>
<evidence type="ECO:0000256" key="2">
    <source>
        <dbReference type="ARBA" id="ARBA00006236"/>
    </source>
</evidence>
<keyword evidence="11" id="KW-1185">Reference proteome</keyword>
<dbReference type="PANTHER" id="PTHR23502">
    <property type="entry name" value="MAJOR FACILITATOR SUPERFAMILY"/>
    <property type="match status" value="1"/>
</dbReference>
<dbReference type="InterPro" id="IPR036259">
    <property type="entry name" value="MFS_trans_sf"/>
</dbReference>
<dbReference type="GO" id="GO:0042910">
    <property type="term" value="F:xenobiotic transmembrane transporter activity"/>
    <property type="evidence" value="ECO:0007669"/>
    <property type="project" value="InterPro"/>
</dbReference>
<dbReference type="PROSITE" id="PS50850">
    <property type="entry name" value="MFS"/>
    <property type="match status" value="1"/>
</dbReference>
<evidence type="ECO:0000313" key="11">
    <source>
        <dbReference type="Proteomes" id="UP000602745"/>
    </source>
</evidence>
<organism evidence="10 11">
    <name type="scientific">Agaricicola taiwanensis</name>
    <dbReference type="NCBI Taxonomy" id="591372"/>
    <lineage>
        <taxon>Bacteria</taxon>
        <taxon>Pseudomonadati</taxon>
        <taxon>Pseudomonadota</taxon>
        <taxon>Alphaproteobacteria</taxon>
        <taxon>Rhodobacterales</taxon>
        <taxon>Paracoccaceae</taxon>
        <taxon>Agaricicola</taxon>
    </lineage>
</organism>
<dbReference type="NCBIfam" id="TIGR00710">
    <property type="entry name" value="efflux_Bcr_CflA"/>
    <property type="match status" value="1"/>
</dbReference>
<comment type="caution">
    <text evidence="8">Lacks conserved residue(s) required for the propagation of feature annotation.</text>
</comment>
<dbReference type="FunFam" id="1.20.1720.10:FF:000005">
    <property type="entry name" value="Bcr/CflA family efflux transporter"/>
    <property type="match status" value="1"/>
</dbReference>
<feature type="transmembrane region" description="Helical" evidence="8">
    <location>
        <begin position="313"/>
        <end position="332"/>
    </location>
</feature>
<gene>
    <name evidence="10" type="primary">bcr</name>
    <name evidence="10" type="ORF">GCM10007276_03940</name>
</gene>
<dbReference type="GO" id="GO:0005886">
    <property type="term" value="C:plasma membrane"/>
    <property type="evidence" value="ECO:0007669"/>
    <property type="project" value="UniProtKB-SubCell"/>
</dbReference>
<feature type="transmembrane region" description="Helical" evidence="8">
    <location>
        <begin position="46"/>
        <end position="64"/>
    </location>
</feature>
<dbReference type="InterPro" id="IPR020846">
    <property type="entry name" value="MFS_dom"/>
</dbReference>
<evidence type="ECO:0000259" key="9">
    <source>
        <dbReference type="PROSITE" id="PS50850"/>
    </source>
</evidence>
<dbReference type="Gene3D" id="1.20.1720.10">
    <property type="entry name" value="Multidrug resistance protein D"/>
    <property type="match status" value="1"/>
</dbReference>
<feature type="transmembrane region" description="Helical" evidence="8">
    <location>
        <begin position="368"/>
        <end position="386"/>
    </location>
</feature>
<comment type="caution">
    <text evidence="10">The sequence shown here is derived from an EMBL/GenBank/DDBJ whole genome shotgun (WGS) entry which is preliminary data.</text>
</comment>
<accession>A0A8J2VL80</accession>
<dbReference type="RefSeq" id="WP_188408022.1">
    <property type="nucleotide sequence ID" value="NZ_BMCP01000001.1"/>
</dbReference>
<dbReference type="InterPro" id="IPR001958">
    <property type="entry name" value="Tet-R_TetA/multi-R_MdtG-like"/>
</dbReference>
<evidence type="ECO:0000256" key="5">
    <source>
        <dbReference type="ARBA" id="ARBA00022692"/>
    </source>
</evidence>
<feature type="transmembrane region" description="Helical" evidence="8">
    <location>
        <begin position="248"/>
        <end position="268"/>
    </location>
</feature>
<keyword evidence="8" id="KW-0997">Cell inner membrane</keyword>
<reference evidence="10" key="2">
    <citation type="submission" date="2020-09" db="EMBL/GenBank/DDBJ databases">
        <authorList>
            <person name="Sun Q."/>
            <person name="Sedlacek I."/>
        </authorList>
    </citation>
    <scope>NUCLEOTIDE SEQUENCE</scope>
    <source>
        <strain evidence="10">CCM 7684</strain>
    </source>
</reference>
<feature type="domain" description="Major facilitator superfamily (MFS) profile" evidence="9">
    <location>
        <begin position="7"/>
        <end position="392"/>
    </location>
</feature>
<keyword evidence="4" id="KW-1003">Cell membrane</keyword>
<feature type="transmembrane region" description="Helical" evidence="8">
    <location>
        <begin position="280"/>
        <end position="301"/>
    </location>
</feature>
<evidence type="ECO:0000256" key="6">
    <source>
        <dbReference type="ARBA" id="ARBA00022989"/>
    </source>
</evidence>
<comment type="subcellular location">
    <subcellularLocation>
        <location evidence="8">Cell inner membrane</location>
        <topology evidence="8">Multi-pass membrane protein</topology>
    </subcellularLocation>
    <subcellularLocation>
        <location evidence="1">Cell membrane</location>
        <topology evidence="1">Multi-pass membrane protein</topology>
    </subcellularLocation>
</comment>
<evidence type="ECO:0000256" key="3">
    <source>
        <dbReference type="ARBA" id="ARBA00022448"/>
    </source>
</evidence>
<evidence type="ECO:0000256" key="1">
    <source>
        <dbReference type="ARBA" id="ARBA00004651"/>
    </source>
</evidence>
<evidence type="ECO:0000256" key="8">
    <source>
        <dbReference type="RuleBase" id="RU365088"/>
    </source>
</evidence>
<keyword evidence="3 8" id="KW-0813">Transport</keyword>
<dbReference type="EMBL" id="BMCP01000001">
    <property type="protein sequence ID" value="GGE29913.1"/>
    <property type="molecule type" value="Genomic_DNA"/>
</dbReference>
<keyword evidence="5 8" id="KW-0812">Transmembrane</keyword>
<reference evidence="10" key="1">
    <citation type="journal article" date="2014" name="Int. J. Syst. Evol. Microbiol.">
        <title>Complete genome sequence of Corynebacterium casei LMG S-19264T (=DSM 44701T), isolated from a smear-ripened cheese.</title>
        <authorList>
            <consortium name="US DOE Joint Genome Institute (JGI-PGF)"/>
            <person name="Walter F."/>
            <person name="Albersmeier A."/>
            <person name="Kalinowski J."/>
            <person name="Ruckert C."/>
        </authorList>
    </citation>
    <scope>NUCLEOTIDE SEQUENCE</scope>
    <source>
        <strain evidence="10">CCM 7684</strain>
    </source>
</reference>
<evidence type="ECO:0000313" key="10">
    <source>
        <dbReference type="EMBL" id="GGE29913.1"/>
    </source>
</evidence>
<dbReference type="GO" id="GO:1990961">
    <property type="term" value="P:xenobiotic detoxification by transmembrane export across the plasma membrane"/>
    <property type="evidence" value="ECO:0007669"/>
    <property type="project" value="InterPro"/>
</dbReference>
<name>A0A8J2VL80_9RHOB</name>
<feature type="transmembrane region" description="Helical" evidence="8">
    <location>
        <begin position="344"/>
        <end position="362"/>
    </location>
</feature>
<comment type="similarity">
    <text evidence="2 8">Belongs to the major facilitator superfamily. Bcr/CmlA family.</text>
</comment>
<evidence type="ECO:0000256" key="7">
    <source>
        <dbReference type="ARBA" id="ARBA00023136"/>
    </source>
</evidence>
<dbReference type="PANTHER" id="PTHR23502:SF132">
    <property type="entry name" value="POLYAMINE TRANSPORTER 2-RELATED"/>
    <property type="match status" value="1"/>
</dbReference>
<proteinExistence type="inferred from homology"/>
<keyword evidence="6 8" id="KW-1133">Transmembrane helix</keyword>